<sequence length="157" mass="18059">MIGLLFNIVQGLDTTVKVVNYMLPENHGTRLPPIDANPFLDGALDNVVHCYESHKNLNFGFEHTITKLKALNQDDFIIMKALKCEYCLYLIVYYLDVFDRTNKLGETKEARNKMITYFSINYLQANNNVIIYGCKASNDRMQQIHKNIGSQLYLATI</sequence>
<dbReference type="AlphaFoldDB" id="A0A366L465"/>
<proteinExistence type="predicted"/>
<evidence type="ECO:0000313" key="1">
    <source>
        <dbReference type="EMBL" id="RBQ08681.1"/>
    </source>
</evidence>
<protein>
    <submittedName>
        <fullName evidence="1">Uncharacterized protein</fullName>
    </submittedName>
</protein>
<dbReference type="Proteomes" id="UP000252081">
    <property type="component" value="Unassembled WGS sequence"/>
</dbReference>
<comment type="caution">
    <text evidence="1">The sequence shown here is derived from an EMBL/GenBank/DDBJ whole genome shotgun (WGS) entry which is preliminary data.</text>
</comment>
<dbReference type="OrthoDB" id="768750at2"/>
<dbReference type="RefSeq" id="WP_113948353.1">
    <property type="nucleotide sequence ID" value="NZ_QNQU01000006.1"/>
</dbReference>
<dbReference type="EMBL" id="QNQU01000006">
    <property type="protein sequence ID" value="RBQ08681.1"/>
    <property type="molecule type" value="Genomic_DNA"/>
</dbReference>
<accession>A0A366L465</accession>
<keyword evidence="2" id="KW-1185">Reference proteome</keyword>
<reference evidence="1 2" key="1">
    <citation type="submission" date="2018-07" db="EMBL/GenBank/DDBJ databases">
        <title>A draft genome of a endophytic bacteria, a new species of Pedobacter.</title>
        <authorList>
            <person name="Zhang Z.D."/>
            <person name="Chen Z.J."/>
        </authorList>
    </citation>
    <scope>NUCLEOTIDE SEQUENCE [LARGE SCALE GENOMIC DNA]</scope>
    <source>
        <strain evidence="1 2">RS10</strain>
    </source>
</reference>
<name>A0A366L465_9SPHI</name>
<evidence type="ECO:0000313" key="2">
    <source>
        <dbReference type="Proteomes" id="UP000252081"/>
    </source>
</evidence>
<organism evidence="1 2">
    <name type="scientific">Pedobacter miscanthi</name>
    <dbReference type="NCBI Taxonomy" id="2259170"/>
    <lineage>
        <taxon>Bacteria</taxon>
        <taxon>Pseudomonadati</taxon>
        <taxon>Bacteroidota</taxon>
        <taxon>Sphingobacteriia</taxon>
        <taxon>Sphingobacteriales</taxon>
        <taxon>Sphingobacteriaceae</taxon>
        <taxon>Pedobacter</taxon>
    </lineage>
</organism>
<gene>
    <name evidence="1" type="ORF">DRW42_08210</name>
</gene>